<accession>A0AAV0YU48</accession>
<evidence type="ECO:0000313" key="3">
    <source>
        <dbReference type="Proteomes" id="UP001157006"/>
    </source>
</evidence>
<reference evidence="2 3" key="1">
    <citation type="submission" date="2023-01" db="EMBL/GenBank/DDBJ databases">
        <authorList>
            <person name="Kreplak J."/>
        </authorList>
    </citation>
    <scope>NUCLEOTIDE SEQUENCE [LARGE SCALE GENOMIC DNA]</scope>
</reference>
<protein>
    <recommendedName>
        <fullName evidence="1">F-box domain-containing protein</fullName>
    </recommendedName>
</protein>
<evidence type="ECO:0000259" key="1">
    <source>
        <dbReference type="Pfam" id="PF00646"/>
    </source>
</evidence>
<organism evidence="2 3">
    <name type="scientific">Vicia faba</name>
    <name type="common">Broad bean</name>
    <name type="synonym">Faba vulgaris</name>
    <dbReference type="NCBI Taxonomy" id="3906"/>
    <lineage>
        <taxon>Eukaryota</taxon>
        <taxon>Viridiplantae</taxon>
        <taxon>Streptophyta</taxon>
        <taxon>Embryophyta</taxon>
        <taxon>Tracheophyta</taxon>
        <taxon>Spermatophyta</taxon>
        <taxon>Magnoliopsida</taxon>
        <taxon>eudicotyledons</taxon>
        <taxon>Gunneridae</taxon>
        <taxon>Pentapetalae</taxon>
        <taxon>rosids</taxon>
        <taxon>fabids</taxon>
        <taxon>Fabales</taxon>
        <taxon>Fabaceae</taxon>
        <taxon>Papilionoideae</taxon>
        <taxon>50 kb inversion clade</taxon>
        <taxon>NPAAA clade</taxon>
        <taxon>Hologalegina</taxon>
        <taxon>IRL clade</taxon>
        <taxon>Fabeae</taxon>
        <taxon>Vicia</taxon>
    </lineage>
</organism>
<evidence type="ECO:0000313" key="2">
    <source>
        <dbReference type="EMBL" id="CAI8587552.1"/>
    </source>
</evidence>
<proteinExistence type="predicted"/>
<dbReference type="Pfam" id="PF00646">
    <property type="entry name" value="F-box"/>
    <property type="match status" value="1"/>
</dbReference>
<dbReference type="SUPFAM" id="SSF81383">
    <property type="entry name" value="F-box domain"/>
    <property type="match status" value="1"/>
</dbReference>
<name>A0AAV0YU48_VICFA</name>
<dbReference type="AlphaFoldDB" id="A0AAV0YU48"/>
<dbReference type="Proteomes" id="UP001157006">
    <property type="component" value="Chromosome 1L"/>
</dbReference>
<dbReference type="InterPro" id="IPR001810">
    <property type="entry name" value="F-box_dom"/>
</dbReference>
<keyword evidence="3" id="KW-1185">Reference proteome</keyword>
<sequence>MEIPQDMVFEIFSWLPAKSIWRFKSTCISCSIFPKETLFRAKQTRNLSGADGFVKESESIGIKGEISSCYRVYGDERNVYSCDLGDEKFMMVEEIGQHNCGLHPRFISYSGTLCSCGTNARDMSC</sequence>
<dbReference type="InterPro" id="IPR036047">
    <property type="entry name" value="F-box-like_dom_sf"/>
</dbReference>
<dbReference type="EMBL" id="OX451736">
    <property type="protein sequence ID" value="CAI8587552.1"/>
    <property type="molecule type" value="Genomic_DNA"/>
</dbReference>
<feature type="domain" description="F-box" evidence="1">
    <location>
        <begin position="3"/>
        <end position="30"/>
    </location>
</feature>
<gene>
    <name evidence="2" type="ORF">VFH_I304880</name>
</gene>